<gene>
    <name evidence="2" type="ORF">GH808_01240</name>
</gene>
<name>A0ABR6WR14_9FIRM</name>
<accession>A0ABR6WR14</accession>
<evidence type="ECO:0000313" key="3">
    <source>
        <dbReference type="Proteomes" id="UP000603234"/>
    </source>
</evidence>
<evidence type="ECO:0000313" key="2">
    <source>
        <dbReference type="EMBL" id="MBC3803067.1"/>
    </source>
</evidence>
<proteinExistence type="predicted"/>
<dbReference type="PANTHER" id="PTHR37299">
    <property type="entry name" value="TRANSCRIPTIONAL REGULATOR-RELATED"/>
    <property type="match status" value="1"/>
</dbReference>
<feature type="domain" description="HTH LytTR-type" evidence="1">
    <location>
        <begin position="41"/>
        <end position="145"/>
    </location>
</feature>
<keyword evidence="3" id="KW-1185">Reference proteome</keyword>
<reference evidence="2 3" key="1">
    <citation type="journal article" date="2020" name="mSystems">
        <title>Defining Genomic and Predicted Metabolic Features of the Acetobacterium Genus.</title>
        <authorList>
            <person name="Ross D.E."/>
            <person name="Marshall C.W."/>
            <person name="Gulliver D."/>
            <person name="May H.D."/>
            <person name="Norman R.S."/>
        </authorList>
    </citation>
    <scope>NUCLEOTIDE SEQUENCE [LARGE SCALE GENOMIC DNA]</scope>
    <source>
        <strain evidence="2 3">DSM 8238</strain>
    </source>
</reference>
<sequence length="151" mass="17734">MNVCIRKIPRTQDEEVQIRCHVVTKSVRELEMLIKSRQERLEGTRDGRSYAITLLDIYYVEAVDHRVFAYLKDDVYQLKMKLYEFETAYGENSFFRCSKAVIINLMKIQSLKPALNGRFSASMRNGEEVIISRKFVGELKDRLQKGKCNDR</sequence>
<organism evidence="2 3">
    <name type="scientific">Acetobacterium fimetarium</name>
    <dbReference type="NCBI Taxonomy" id="52691"/>
    <lineage>
        <taxon>Bacteria</taxon>
        <taxon>Bacillati</taxon>
        <taxon>Bacillota</taxon>
        <taxon>Clostridia</taxon>
        <taxon>Eubacteriales</taxon>
        <taxon>Eubacteriaceae</taxon>
        <taxon>Acetobacterium</taxon>
    </lineage>
</organism>
<dbReference type="Pfam" id="PF04397">
    <property type="entry name" value="LytTR"/>
    <property type="match status" value="1"/>
</dbReference>
<evidence type="ECO:0000259" key="1">
    <source>
        <dbReference type="PROSITE" id="PS50930"/>
    </source>
</evidence>
<dbReference type="InterPro" id="IPR007492">
    <property type="entry name" value="LytTR_DNA-bd_dom"/>
</dbReference>
<protein>
    <submittedName>
        <fullName evidence="2">LytTR family transcriptional regulator</fullName>
    </submittedName>
</protein>
<dbReference type="EMBL" id="WJBC01000001">
    <property type="protein sequence ID" value="MBC3803067.1"/>
    <property type="molecule type" value="Genomic_DNA"/>
</dbReference>
<dbReference type="SMART" id="SM00850">
    <property type="entry name" value="LytTR"/>
    <property type="match status" value="1"/>
</dbReference>
<comment type="caution">
    <text evidence="2">The sequence shown here is derived from an EMBL/GenBank/DDBJ whole genome shotgun (WGS) entry which is preliminary data.</text>
</comment>
<dbReference type="InterPro" id="IPR046947">
    <property type="entry name" value="LytR-like"/>
</dbReference>
<dbReference type="Proteomes" id="UP000603234">
    <property type="component" value="Unassembled WGS sequence"/>
</dbReference>
<dbReference type="Gene3D" id="2.40.50.1020">
    <property type="entry name" value="LytTr DNA-binding domain"/>
    <property type="match status" value="1"/>
</dbReference>
<dbReference type="PANTHER" id="PTHR37299:SF4">
    <property type="entry name" value="TRANSCRIPTIONAL REGULATOR"/>
    <property type="match status" value="1"/>
</dbReference>
<dbReference type="PROSITE" id="PS50930">
    <property type="entry name" value="HTH_LYTTR"/>
    <property type="match status" value="1"/>
</dbReference>
<dbReference type="RefSeq" id="WP_186840981.1">
    <property type="nucleotide sequence ID" value="NZ_WJBC01000001.1"/>
</dbReference>